<dbReference type="InterPro" id="IPR036047">
    <property type="entry name" value="F-box-like_dom_sf"/>
</dbReference>
<dbReference type="AlphaFoldDB" id="A0A2C9WLT1"/>
<dbReference type="InterPro" id="IPR017451">
    <property type="entry name" value="F-box-assoc_interact_dom"/>
</dbReference>
<evidence type="ECO:0000259" key="1">
    <source>
        <dbReference type="Pfam" id="PF24750"/>
    </source>
</evidence>
<dbReference type="Proteomes" id="UP000091857">
    <property type="component" value="Chromosome 1"/>
</dbReference>
<protein>
    <recommendedName>
        <fullName evidence="1">F-box protein At3g26010-like beta-propeller domain-containing protein</fullName>
    </recommendedName>
</protein>
<proteinExistence type="predicted"/>
<reference evidence="3" key="1">
    <citation type="journal article" date="2016" name="Nat. Biotechnol.">
        <title>Sequencing wild and cultivated cassava and related species reveals extensive interspecific hybridization and genetic diversity.</title>
        <authorList>
            <person name="Bredeson J.V."/>
            <person name="Lyons J.B."/>
            <person name="Prochnik S.E."/>
            <person name="Wu G.A."/>
            <person name="Ha C.M."/>
            <person name="Edsinger-Gonzales E."/>
            <person name="Grimwood J."/>
            <person name="Schmutz J."/>
            <person name="Rabbi I.Y."/>
            <person name="Egesi C."/>
            <person name="Nauluvula P."/>
            <person name="Lebot V."/>
            <person name="Ndunguru J."/>
            <person name="Mkamilo G."/>
            <person name="Bart R.S."/>
            <person name="Setter T.L."/>
            <person name="Gleadow R.M."/>
            <person name="Kulakow P."/>
            <person name="Ferguson M.E."/>
            <person name="Rounsley S."/>
            <person name="Rokhsar D.S."/>
        </authorList>
    </citation>
    <scope>NUCLEOTIDE SEQUENCE [LARGE SCALE GENOMIC DNA]</scope>
    <source>
        <strain evidence="3">cv. AM560-2</strain>
    </source>
</reference>
<dbReference type="NCBIfam" id="TIGR01640">
    <property type="entry name" value="F_box_assoc_1"/>
    <property type="match status" value="1"/>
</dbReference>
<name>A0A2C9WLT1_MANES</name>
<dbReference type="InterPro" id="IPR055290">
    <property type="entry name" value="At3g26010-like"/>
</dbReference>
<dbReference type="OrthoDB" id="1916346at2759"/>
<dbReference type="EMBL" id="CM004387">
    <property type="protein sequence ID" value="OAY60722.1"/>
    <property type="molecule type" value="Genomic_DNA"/>
</dbReference>
<keyword evidence="3" id="KW-1185">Reference proteome</keyword>
<feature type="domain" description="F-box protein At3g26010-like beta-propeller" evidence="1">
    <location>
        <begin position="109"/>
        <end position="236"/>
    </location>
</feature>
<dbReference type="Pfam" id="PF24750">
    <property type="entry name" value="b-prop_At3g26010-like"/>
    <property type="match status" value="1"/>
</dbReference>
<gene>
    <name evidence="2" type="ORF">MANES_01G134100v8</name>
</gene>
<dbReference type="STRING" id="3983.A0A2C9WLT1"/>
<evidence type="ECO:0000313" key="3">
    <source>
        <dbReference type="Proteomes" id="UP000091857"/>
    </source>
</evidence>
<dbReference type="Gramene" id="Manes.01G134100.1.v8.1">
    <property type="protein sequence ID" value="Manes.01G134100.1.v8.1.CDS"/>
    <property type="gene ID" value="Manes.01G134100.v8.1"/>
</dbReference>
<comment type="caution">
    <text evidence="2">The sequence shown here is derived from an EMBL/GenBank/DDBJ whole genome shotgun (WGS) entry which is preliminary data.</text>
</comment>
<dbReference type="GO" id="GO:0004842">
    <property type="term" value="F:ubiquitin-protein transferase activity"/>
    <property type="evidence" value="ECO:0000318"/>
    <property type="project" value="GO_Central"/>
</dbReference>
<sequence length="355" mass="39929">MDRGKKPVSYFENRNNKIYMDLKDIIRENTLRYLPAKSLRRCTSVCRDWKLYISTPFFAHNQSNSFQDLSGFFCQSHLSLPSFLSLEPVAYGVPDPSLKFLPEPVDIRCASNGLLCCQGRTEYKAYYICSPVTQQWKKLPKPDANHGSEPALVLVFEPSLLNFVADYKLICAFQSDLDGLEFDIYSSAEGCWRTSGEICFGNRQIVPCTGVYVDGIVYWQGRSAIIAFDLTSERSTLLYSYSYGSLGKVNGKLCSASIHGSKLTIAELSNAYANTMQMHSKTKAWSVKNVTLDNSVFAGPTDQENVLCIKGEIVVIRLGRTLFSYNMKTTDIKQLATEADYHPRMIPYVNSLVEA</sequence>
<dbReference type="GO" id="GO:0031146">
    <property type="term" value="P:SCF-dependent proteasomal ubiquitin-dependent protein catabolic process"/>
    <property type="evidence" value="ECO:0000318"/>
    <property type="project" value="GO_Central"/>
</dbReference>
<dbReference type="PANTHER" id="PTHR35546:SF100">
    <property type="entry name" value="F-BOX DOMAIN-CONTAINING PROTEIN"/>
    <property type="match status" value="1"/>
</dbReference>
<dbReference type="GO" id="GO:0000151">
    <property type="term" value="C:ubiquitin ligase complex"/>
    <property type="evidence" value="ECO:0000318"/>
    <property type="project" value="GO_Central"/>
</dbReference>
<dbReference type="SUPFAM" id="SSF81383">
    <property type="entry name" value="F-box domain"/>
    <property type="match status" value="1"/>
</dbReference>
<organism evidence="2 3">
    <name type="scientific">Manihot esculenta</name>
    <name type="common">Cassava</name>
    <name type="synonym">Jatropha manihot</name>
    <dbReference type="NCBI Taxonomy" id="3983"/>
    <lineage>
        <taxon>Eukaryota</taxon>
        <taxon>Viridiplantae</taxon>
        <taxon>Streptophyta</taxon>
        <taxon>Embryophyta</taxon>
        <taxon>Tracheophyta</taxon>
        <taxon>Spermatophyta</taxon>
        <taxon>Magnoliopsida</taxon>
        <taxon>eudicotyledons</taxon>
        <taxon>Gunneridae</taxon>
        <taxon>Pentapetalae</taxon>
        <taxon>rosids</taxon>
        <taxon>fabids</taxon>
        <taxon>Malpighiales</taxon>
        <taxon>Euphorbiaceae</taxon>
        <taxon>Crotonoideae</taxon>
        <taxon>Manihoteae</taxon>
        <taxon>Manihot</taxon>
    </lineage>
</organism>
<evidence type="ECO:0000313" key="2">
    <source>
        <dbReference type="EMBL" id="OAY60722.1"/>
    </source>
</evidence>
<accession>A0A2C9WLT1</accession>
<dbReference type="InterPro" id="IPR056592">
    <property type="entry name" value="Beta-prop_At3g26010-like"/>
</dbReference>
<dbReference type="PANTHER" id="PTHR35546">
    <property type="entry name" value="F-BOX PROTEIN INTERACTION DOMAIN PROTEIN-RELATED"/>
    <property type="match status" value="1"/>
</dbReference>
<dbReference type="GO" id="GO:0006355">
    <property type="term" value="P:regulation of DNA-templated transcription"/>
    <property type="evidence" value="ECO:0000318"/>
    <property type="project" value="GO_Central"/>
</dbReference>